<comment type="caution">
    <text evidence="2">The sequence shown here is derived from an EMBL/GenBank/DDBJ whole genome shotgun (WGS) entry which is preliminary data.</text>
</comment>
<organism evidence="2 3">
    <name type="scientific">Roseovarius ramblicola</name>
    <dbReference type="NCBI Taxonomy" id="2022336"/>
    <lineage>
        <taxon>Bacteria</taxon>
        <taxon>Pseudomonadati</taxon>
        <taxon>Pseudomonadota</taxon>
        <taxon>Alphaproteobacteria</taxon>
        <taxon>Rhodobacterales</taxon>
        <taxon>Roseobacteraceae</taxon>
        <taxon>Roseovarius</taxon>
    </lineage>
</organism>
<reference evidence="2 3" key="1">
    <citation type="submission" date="2024-09" db="EMBL/GenBank/DDBJ databases">
        <authorList>
            <person name="Sun Q."/>
            <person name="Mori K."/>
        </authorList>
    </citation>
    <scope>NUCLEOTIDE SEQUENCE [LARGE SCALE GENOMIC DNA]</scope>
    <source>
        <strain evidence="2 3">CECT 9424</strain>
    </source>
</reference>
<dbReference type="GO" id="GO:0016787">
    <property type="term" value="F:hydrolase activity"/>
    <property type="evidence" value="ECO:0007669"/>
    <property type="project" value="UniProtKB-KW"/>
</dbReference>
<evidence type="ECO:0000259" key="1">
    <source>
        <dbReference type="Pfam" id="PF00561"/>
    </source>
</evidence>
<dbReference type="SUPFAM" id="SSF53474">
    <property type="entry name" value="alpha/beta-Hydrolases"/>
    <property type="match status" value="1"/>
</dbReference>
<dbReference type="Gene3D" id="3.40.50.1820">
    <property type="entry name" value="alpha/beta hydrolase"/>
    <property type="match status" value="1"/>
</dbReference>
<name>A0ABV5I0W4_9RHOB</name>
<feature type="domain" description="AB hydrolase-1" evidence="1">
    <location>
        <begin position="64"/>
        <end position="181"/>
    </location>
</feature>
<dbReference type="InterPro" id="IPR029058">
    <property type="entry name" value="AB_hydrolase_fold"/>
</dbReference>
<evidence type="ECO:0000313" key="2">
    <source>
        <dbReference type="EMBL" id="MFB9150342.1"/>
    </source>
</evidence>
<evidence type="ECO:0000313" key="3">
    <source>
        <dbReference type="Proteomes" id="UP001589670"/>
    </source>
</evidence>
<dbReference type="EMBL" id="JBHMEC010000017">
    <property type="protein sequence ID" value="MFB9150342.1"/>
    <property type="molecule type" value="Genomic_DNA"/>
</dbReference>
<dbReference type="InterPro" id="IPR000073">
    <property type="entry name" value="AB_hydrolase_1"/>
</dbReference>
<keyword evidence="2" id="KW-0378">Hydrolase</keyword>
<protein>
    <submittedName>
        <fullName evidence="2">Alpha/beta fold hydrolase</fullName>
    </submittedName>
</protein>
<dbReference type="RefSeq" id="WP_377069883.1">
    <property type="nucleotide sequence ID" value="NZ_JBHMEC010000017.1"/>
</dbReference>
<dbReference type="Pfam" id="PF00561">
    <property type="entry name" value="Abhydrolase_1"/>
    <property type="match status" value="1"/>
</dbReference>
<proteinExistence type="predicted"/>
<dbReference type="Proteomes" id="UP001589670">
    <property type="component" value="Unassembled WGS sequence"/>
</dbReference>
<keyword evidence="3" id="KW-1185">Reference proteome</keyword>
<sequence>MPIIHVNAGDGLPPALALDDGDSGPVIVMVHGFKYAPGHATECPHKHIFALAPARDCFKVVSWPRGLGFGGRAPDEGLAIGFGWNARGSLWRAYAEAARAGAALAALVTAIRARAPHRPVHAIAHSFGARVVLAALAHLAPGALGRIILLAGAEFGHHARAALATPAGRATEIVNVTTRENDLFDALLEWLIPAPARGDRSLGLALGSGPNVLTLQLDDGDTLGALARAGFDIAPPAARICHWSPYTRAGALPFYARLLREPDRLSLARLRAALPDRAAPRWSRIAPDLRLPLPIGRRASF</sequence>
<gene>
    <name evidence="2" type="ORF">ACFFU4_11345</name>
</gene>
<accession>A0ABV5I0W4</accession>